<dbReference type="Pfam" id="PF16172">
    <property type="entry name" value="DOCK_N"/>
    <property type="match status" value="1"/>
</dbReference>
<dbReference type="GO" id="GO:0005085">
    <property type="term" value="F:guanyl-nucleotide exchange factor activity"/>
    <property type="evidence" value="ECO:0007669"/>
    <property type="project" value="InterPro"/>
</dbReference>
<dbReference type="PANTHER" id="PTHR45653:SF10">
    <property type="entry name" value="MYOBLAST CITY, ISOFORM B"/>
    <property type="match status" value="1"/>
</dbReference>
<evidence type="ECO:0000313" key="3">
    <source>
        <dbReference type="EMBL" id="KAF6065244.1"/>
    </source>
</evidence>
<evidence type="ECO:0000259" key="2">
    <source>
        <dbReference type="Pfam" id="PF16172"/>
    </source>
</evidence>
<dbReference type="AlphaFoldDB" id="A0A8H6BXU2"/>
<evidence type="ECO:0000313" key="4">
    <source>
        <dbReference type="Proteomes" id="UP000536275"/>
    </source>
</evidence>
<dbReference type="PANTHER" id="PTHR45653">
    <property type="entry name" value="DEDICATOR OF CYTOKINESIS"/>
    <property type="match status" value="1"/>
</dbReference>
<dbReference type="GO" id="GO:0005886">
    <property type="term" value="C:plasma membrane"/>
    <property type="evidence" value="ECO:0007669"/>
    <property type="project" value="TreeGrafter"/>
</dbReference>
<feature type="transmembrane region" description="Helical" evidence="1">
    <location>
        <begin position="455"/>
        <end position="476"/>
    </location>
</feature>
<gene>
    <name evidence="3" type="ORF">FOB64_005001</name>
</gene>
<accession>A0A8H6BXU2</accession>
<sequence length="478" mass="54084">MTWIRTDFLIKGKIIKPFLPNDKHPNLKNKNFKNLYPGDQVFIFEVKDTKWARVHAVTKPLPTDYIACTAFLHDLLVDKSNVVVVPLSYIKILKEMPSEDIRISKKFNNIHENSEIPTIRDTELARQEAVDGTILNEFIKKSVPPRPTKRDHSRDTLLDEIKYSLELLNAHIFAVYSKSEFRLFEKLTSIYYSLYEIRTKLNHHLLTSEEAQVARETATFLLNRIPKILASRASRLGKDVIELDYSDTDVSGYKSILSRDAETGEVLSLKTALPPRIALNNELGALVPNYPINIHDNFHNYSLKPSANKKFYHDPPSHILVDFKSVTGSSAYQPPGFAGMVAYMYIRNSKKRLTEAFAVHTNSVEDFVHVEKISAALFRNLPASEIENNRVYLVAVLTEEVDLNIKGTGHTPTIKRVKKGVAAGVADITRIFPRAEGSLQSGEAHNFSIKLFGSYLKVLVIMVGVNLLIELLSVLVKE</sequence>
<name>A0A8H6BXU2_CANAX</name>
<dbReference type="GO" id="GO:0031267">
    <property type="term" value="F:small GTPase binding"/>
    <property type="evidence" value="ECO:0007669"/>
    <property type="project" value="TreeGrafter"/>
</dbReference>
<dbReference type="InterPro" id="IPR026791">
    <property type="entry name" value="DOCK"/>
</dbReference>
<dbReference type="Proteomes" id="UP000536275">
    <property type="component" value="Unassembled WGS sequence"/>
</dbReference>
<keyword evidence="1" id="KW-0472">Membrane</keyword>
<protein>
    <recommendedName>
        <fullName evidence="2">Dedicator of cytokinesis N-terminal domain-containing protein</fullName>
    </recommendedName>
</protein>
<keyword evidence="1" id="KW-0812">Transmembrane</keyword>
<proteinExistence type="predicted"/>
<comment type="caution">
    <text evidence="3">The sequence shown here is derived from an EMBL/GenBank/DDBJ whole genome shotgun (WGS) entry which is preliminary data.</text>
</comment>
<reference evidence="3 4" key="1">
    <citation type="submission" date="2020-03" db="EMBL/GenBank/DDBJ databases">
        <title>FDA dAtabase for Regulatory Grade micrObial Sequences (FDA-ARGOS): Supporting development and validation of Infectious Disease Dx tests.</title>
        <authorList>
            <person name="Campos J."/>
            <person name="Goldberg B."/>
            <person name="Tallon L."/>
            <person name="Sadzewicz L."/>
            <person name="Vavikolanu K."/>
            <person name="Mehta A."/>
            <person name="Aluvathingal J."/>
            <person name="Nadendla S."/>
            <person name="Nandy P."/>
            <person name="Geyer C."/>
            <person name="Yan Y."/>
            <person name="Sichtig H."/>
        </authorList>
    </citation>
    <scope>NUCLEOTIDE SEQUENCE [LARGE SCALE GENOMIC DNA]</scope>
    <source>
        <strain evidence="3 4">FDAARGOS_656</strain>
    </source>
</reference>
<dbReference type="InterPro" id="IPR032376">
    <property type="entry name" value="DOCK_N"/>
</dbReference>
<evidence type="ECO:0000256" key="1">
    <source>
        <dbReference type="SAM" id="Phobius"/>
    </source>
</evidence>
<dbReference type="GO" id="GO:0005737">
    <property type="term" value="C:cytoplasm"/>
    <property type="evidence" value="ECO:0007669"/>
    <property type="project" value="TreeGrafter"/>
</dbReference>
<dbReference type="GO" id="GO:0007264">
    <property type="term" value="P:small GTPase-mediated signal transduction"/>
    <property type="evidence" value="ECO:0007669"/>
    <property type="project" value="InterPro"/>
</dbReference>
<feature type="domain" description="Dedicator of cytokinesis N-terminal" evidence="2">
    <location>
        <begin position="313"/>
        <end position="400"/>
    </location>
</feature>
<dbReference type="EMBL" id="JABWAD010000059">
    <property type="protein sequence ID" value="KAF6065244.1"/>
    <property type="molecule type" value="Genomic_DNA"/>
</dbReference>
<keyword evidence="1" id="KW-1133">Transmembrane helix</keyword>
<organism evidence="3 4">
    <name type="scientific">Candida albicans</name>
    <name type="common">Yeast</name>
    <dbReference type="NCBI Taxonomy" id="5476"/>
    <lineage>
        <taxon>Eukaryota</taxon>
        <taxon>Fungi</taxon>
        <taxon>Dikarya</taxon>
        <taxon>Ascomycota</taxon>
        <taxon>Saccharomycotina</taxon>
        <taxon>Pichiomycetes</taxon>
        <taxon>Debaryomycetaceae</taxon>
        <taxon>Candida/Lodderomyces clade</taxon>
        <taxon>Candida</taxon>
    </lineage>
</organism>